<evidence type="ECO:0000256" key="1">
    <source>
        <dbReference type="SAM" id="MobiDB-lite"/>
    </source>
</evidence>
<dbReference type="PANTHER" id="PTHR43102:SF2">
    <property type="entry name" value="GAF DOMAIN-CONTAINING PROTEIN"/>
    <property type="match status" value="1"/>
</dbReference>
<dbReference type="RefSeq" id="WP_147911389.1">
    <property type="nucleotide sequence ID" value="NZ_JBHUEJ010000022.1"/>
</dbReference>
<dbReference type="InterPro" id="IPR029016">
    <property type="entry name" value="GAF-like_dom_sf"/>
</dbReference>
<accession>A0ABW4KVC8</accession>
<name>A0ABW4KVC8_9BURK</name>
<keyword evidence="3" id="KW-1185">Reference proteome</keyword>
<dbReference type="PANTHER" id="PTHR43102">
    <property type="entry name" value="SLR1143 PROTEIN"/>
    <property type="match status" value="1"/>
</dbReference>
<dbReference type="EMBL" id="JBHUEJ010000022">
    <property type="protein sequence ID" value="MFD1711248.1"/>
    <property type="molecule type" value="Genomic_DNA"/>
</dbReference>
<dbReference type="Proteomes" id="UP001597304">
    <property type="component" value="Unassembled WGS sequence"/>
</dbReference>
<feature type="region of interest" description="Disordered" evidence="1">
    <location>
        <begin position="1"/>
        <end position="32"/>
    </location>
</feature>
<evidence type="ECO:0000313" key="3">
    <source>
        <dbReference type="Proteomes" id="UP001597304"/>
    </source>
</evidence>
<comment type="caution">
    <text evidence="2">The sequence shown here is derived from an EMBL/GenBank/DDBJ whole genome shotgun (WGS) entry which is preliminary data.</text>
</comment>
<protein>
    <submittedName>
        <fullName evidence="2">GAF domain-containing protein</fullName>
    </submittedName>
</protein>
<dbReference type="SUPFAM" id="SSF55781">
    <property type="entry name" value="GAF domain-like"/>
    <property type="match status" value="1"/>
</dbReference>
<proteinExistence type="predicted"/>
<dbReference type="Gene3D" id="3.30.450.40">
    <property type="match status" value="1"/>
</dbReference>
<organism evidence="2 3">
    <name type="scientific">Ottowia flava</name>
    <dbReference type="NCBI Taxonomy" id="2675430"/>
    <lineage>
        <taxon>Bacteria</taxon>
        <taxon>Pseudomonadati</taxon>
        <taxon>Pseudomonadota</taxon>
        <taxon>Betaproteobacteria</taxon>
        <taxon>Burkholderiales</taxon>
        <taxon>Comamonadaceae</taxon>
        <taxon>Ottowia</taxon>
    </lineage>
</organism>
<sequence length="215" mass="22806">MLRRTPVEVGRGTPAPIGDAETQLFAPAPPAPRGAAGAWEPTVLLADLADGADGARDESERRSLALLQARGMSALQYVAETAARICETPIAAVSMMDGEAVWFQAIVGAELKKLARDASFCTHAVGGMPDVLVVPDARADARFNRLALVNEPPCIRFYAGAPFMTAGAVSMGAVSVADTVPRDLTPVQVRTLELLARQTVMLLDARMRNEEVPAR</sequence>
<evidence type="ECO:0000313" key="2">
    <source>
        <dbReference type="EMBL" id="MFD1711248.1"/>
    </source>
</evidence>
<reference evidence="3" key="1">
    <citation type="journal article" date="2019" name="Int. J. Syst. Evol. Microbiol.">
        <title>The Global Catalogue of Microorganisms (GCM) 10K type strain sequencing project: providing services to taxonomists for standard genome sequencing and annotation.</title>
        <authorList>
            <consortium name="The Broad Institute Genomics Platform"/>
            <consortium name="The Broad Institute Genome Sequencing Center for Infectious Disease"/>
            <person name="Wu L."/>
            <person name="Ma J."/>
        </authorList>
    </citation>
    <scope>NUCLEOTIDE SEQUENCE [LARGE SCALE GENOMIC DNA]</scope>
    <source>
        <strain evidence="3">LMG 29247</strain>
    </source>
</reference>
<gene>
    <name evidence="2" type="ORF">ACFSF0_11550</name>
</gene>